<name>A0A8J5SPZ9_ZIZPA</name>
<protein>
    <submittedName>
        <fullName evidence="2">Uncharacterized protein</fullName>
    </submittedName>
</protein>
<dbReference type="AlphaFoldDB" id="A0A8J5SPZ9"/>
<keyword evidence="1" id="KW-0732">Signal</keyword>
<evidence type="ECO:0000313" key="2">
    <source>
        <dbReference type="EMBL" id="KAG8068857.1"/>
    </source>
</evidence>
<feature type="signal peptide" evidence="1">
    <location>
        <begin position="1"/>
        <end position="18"/>
    </location>
</feature>
<dbReference type="EMBL" id="JAAALK010000284">
    <property type="protein sequence ID" value="KAG8068857.1"/>
    <property type="molecule type" value="Genomic_DNA"/>
</dbReference>
<evidence type="ECO:0000313" key="3">
    <source>
        <dbReference type="Proteomes" id="UP000729402"/>
    </source>
</evidence>
<reference evidence="2" key="2">
    <citation type="submission" date="2021-02" db="EMBL/GenBank/DDBJ databases">
        <authorList>
            <person name="Kimball J.A."/>
            <person name="Haas M.W."/>
            <person name="Macchietto M."/>
            <person name="Kono T."/>
            <person name="Duquette J."/>
            <person name="Shao M."/>
        </authorList>
    </citation>
    <scope>NUCLEOTIDE SEQUENCE</scope>
    <source>
        <tissue evidence="2">Fresh leaf tissue</tissue>
    </source>
</reference>
<sequence length="137" mass="14433">MAFFFSATAFSLPTAAHSSSCFLLRSTDSGTTTSGLTLKLHQLLLLAAASSRRLRRQLLPRRAPPPQPQLVSPSSDTMSMLLNGNSLTGTVPMEVLSLVLVGNLTELNVASNNLDGSVGSTGFRVTAIIQDTLKTTG</sequence>
<accession>A0A8J5SPZ9</accession>
<comment type="caution">
    <text evidence="2">The sequence shown here is derived from an EMBL/GenBank/DDBJ whole genome shotgun (WGS) entry which is preliminary data.</text>
</comment>
<feature type="chain" id="PRO_5035255535" evidence="1">
    <location>
        <begin position="19"/>
        <end position="137"/>
    </location>
</feature>
<dbReference type="Proteomes" id="UP000729402">
    <property type="component" value="Unassembled WGS sequence"/>
</dbReference>
<organism evidence="2 3">
    <name type="scientific">Zizania palustris</name>
    <name type="common">Northern wild rice</name>
    <dbReference type="NCBI Taxonomy" id="103762"/>
    <lineage>
        <taxon>Eukaryota</taxon>
        <taxon>Viridiplantae</taxon>
        <taxon>Streptophyta</taxon>
        <taxon>Embryophyta</taxon>
        <taxon>Tracheophyta</taxon>
        <taxon>Spermatophyta</taxon>
        <taxon>Magnoliopsida</taxon>
        <taxon>Liliopsida</taxon>
        <taxon>Poales</taxon>
        <taxon>Poaceae</taxon>
        <taxon>BOP clade</taxon>
        <taxon>Oryzoideae</taxon>
        <taxon>Oryzeae</taxon>
        <taxon>Zizaniinae</taxon>
        <taxon>Zizania</taxon>
    </lineage>
</organism>
<gene>
    <name evidence="2" type="ORF">GUJ93_ZPchr0005g15533</name>
</gene>
<evidence type="ECO:0000256" key="1">
    <source>
        <dbReference type="SAM" id="SignalP"/>
    </source>
</evidence>
<proteinExistence type="predicted"/>
<reference evidence="2" key="1">
    <citation type="journal article" date="2021" name="bioRxiv">
        <title>Whole Genome Assembly and Annotation of Northern Wild Rice, Zizania palustris L., Supports a Whole Genome Duplication in the Zizania Genus.</title>
        <authorList>
            <person name="Haas M."/>
            <person name="Kono T."/>
            <person name="Macchietto M."/>
            <person name="Millas R."/>
            <person name="McGilp L."/>
            <person name="Shao M."/>
            <person name="Duquette J."/>
            <person name="Hirsch C.N."/>
            <person name="Kimball J."/>
        </authorList>
    </citation>
    <scope>NUCLEOTIDE SEQUENCE</scope>
    <source>
        <tissue evidence="2">Fresh leaf tissue</tissue>
    </source>
</reference>
<keyword evidence="3" id="KW-1185">Reference proteome</keyword>
<dbReference type="OrthoDB" id="406235at2759"/>